<dbReference type="Gene3D" id="1.20.1260.20">
    <property type="entry name" value="PPE superfamily"/>
    <property type="match status" value="1"/>
</dbReference>
<dbReference type="PANTHER" id="PTHR46766">
    <property type="entry name" value="GLUTAMINE-RICH PROTEIN 2"/>
    <property type="match status" value="1"/>
</dbReference>
<gene>
    <name evidence="3" type="ORF">AWC05_23910</name>
</gene>
<evidence type="ECO:0000256" key="1">
    <source>
        <dbReference type="ARBA" id="ARBA00010652"/>
    </source>
</evidence>
<name>A0A1X1U6Q8_MYCFL</name>
<evidence type="ECO:0000313" key="3">
    <source>
        <dbReference type="EMBL" id="ORV52532.1"/>
    </source>
</evidence>
<dbReference type="OrthoDB" id="4753874at2"/>
<reference evidence="3 4" key="1">
    <citation type="submission" date="2016-01" db="EMBL/GenBank/DDBJ databases">
        <title>The new phylogeny of the genus Mycobacterium.</title>
        <authorList>
            <person name="Tarcisio F."/>
            <person name="Conor M."/>
            <person name="Antonella G."/>
            <person name="Elisabetta G."/>
            <person name="Giulia F.S."/>
            <person name="Sara T."/>
            <person name="Anna F."/>
            <person name="Clotilde B."/>
            <person name="Roberto B."/>
            <person name="Veronica D.S."/>
            <person name="Fabio R."/>
            <person name="Monica P."/>
            <person name="Olivier J."/>
            <person name="Enrico T."/>
            <person name="Nicola S."/>
        </authorList>
    </citation>
    <scope>NUCLEOTIDE SEQUENCE [LARGE SCALE GENOMIC DNA]</scope>
    <source>
        <strain evidence="3 4">DSM 44852</strain>
    </source>
</reference>
<feature type="domain" description="PPE" evidence="2">
    <location>
        <begin position="2"/>
        <end position="163"/>
    </location>
</feature>
<keyword evidence="4" id="KW-1185">Reference proteome</keyword>
<dbReference type="Pfam" id="PF00823">
    <property type="entry name" value="PPE"/>
    <property type="match status" value="1"/>
</dbReference>
<dbReference type="STRING" id="292462.AWC05_23910"/>
<comment type="caution">
    <text evidence="3">The sequence shown here is derived from an EMBL/GenBank/DDBJ whole genome shotgun (WGS) entry which is preliminary data.</text>
</comment>
<protein>
    <recommendedName>
        <fullName evidence="2">PPE domain-containing protein</fullName>
    </recommendedName>
</protein>
<sequence length="411" mass="40145">MDFALRPPEVNSGLMYTGAGAGPLLAAAAAWDAVAAQLETAAAGYSAEIAGLTGRWFGPSAMRMAAAAAPYIAWLQASAAQAAQTSAQAYTAAAAYEAAFAMTVPPPVIAANRARLMALIATNFFGQNTPAIAATEAEYMAMWIQDATAMCTYAADSEIASTLKPFDRSPQTTDENGQADQANAVAKATADTTAGRAQPNLVDRPVGGSTTAPVTYGPGTYPTPDGGVITVNAGGLITVDSAGSLTVGPGSNLVVDGTLTISPFSSVDLTSGVYTSMWVSGALHVGPFSAITVDQGGAVLVGGTTTLNATVVVVGGDGILTMTDATITNGTVVGSVGGTGYLISGLGAGSGIGAGSGGTASGAVASSSSTTAAAVSAVSALTSSPGLAGTAAIQPQVDVGQVLGSLPYAAD</sequence>
<dbReference type="RefSeq" id="WP_085222661.1">
    <property type="nucleotide sequence ID" value="NZ_AP022576.1"/>
</dbReference>
<evidence type="ECO:0000313" key="4">
    <source>
        <dbReference type="Proteomes" id="UP000193010"/>
    </source>
</evidence>
<dbReference type="FunFam" id="1.20.1260.20:FF:000001">
    <property type="entry name" value="PPE family protein PPE41"/>
    <property type="match status" value="1"/>
</dbReference>
<comment type="similarity">
    <text evidence="1">Belongs to the mycobacterial PPE family.</text>
</comment>
<accession>A0A1X1U6Q8</accession>
<organism evidence="3 4">
    <name type="scientific">Mycobacterium florentinum</name>
    <dbReference type="NCBI Taxonomy" id="292462"/>
    <lineage>
        <taxon>Bacteria</taxon>
        <taxon>Bacillati</taxon>
        <taxon>Actinomycetota</taxon>
        <taxon>Actinomycetes</taxon>
        <taxon>Mycobacteriales</taxon>
        <taxon>Mycobacteriaceae</taxon>
        <taxon>Mycobacterium</taxon>
        <taxon>Mycobacterium simiae complex</taxon>
    </lineage>
</organism>
<dbReference type="InterPro" id="IPR000030">
    <property type="entry name" value="PPE_dom"/>
</dbReference>
<dbReference type="Proteomes" id="UP000193010">
    <property type="component" value="Unassembled WGS sequence"/>
</dbReference>
<evidence type="ECO:0000259" key="2">
    <source>
        <dbReference type="Pfam" id="PF00823"/>
    </source>
</evidence>
<dbReference type="InterPro" id="IPR038332">
    <property type="entry name" value="PPE_sf"/>
</dbReference>
<dbReference type="AlphaFoldDB" id="A0A1X1U6Q8"/>
<dbReference type="SUPFAM" id="SSF140459">
    <property type="entry name" value="PE/PPE dimer-like"/>
    <property type="match status" value="1"/>
</dbReference>
<dbReference type="PANTHER" id="PTHR46766:SF1">
    <property type="entry name" value="GLUTAMINE-RICH PROTEIN 2"/>
    <property type="match status" value="1"/>
</dbReference>
<dbReference type="EMBL" id="LQOV01000015">
    <property type="protein sequence ID" value="ORV52532.1"/>
    <property type="molecule type" value="Genomic_DNA"/>
</dbReference>
<dbReference type="GO" id="GO:0052572">
    <property type="term" value="P:response to host immune response"/>
    <property type="evidence" value="ECO:0007669"/>
    <property type="project" value="TreeGrafter"/>
</dbReference>
<proteinExistence type="inferred from homology"/>